<dbReference type="NCBIfam" id="TIGR03330">
    <property type="entry name" value="SAM_DCase_Bsu"/>
    <property type="match status" value="1"/>
</dbReference>
<keyword evidence="4 9" id="KW-0620">Polyamine biosynthesis</keyword>
<dbReference type="STRING" id="1747903.ASR47_1010103"/>
<evidence type="ECO:0000256" key="3">
    <source>
        <dbReference type="ARBA" id="ARBA00023066"/>
    </source>
</evidence>
<keyword evidence="9" id="KW-0949">S-adenosyl-L-methionine</keyword>
<comment type="similarity">
    <text evidence="9">Belongs to the prokaryotic AdoMetDC family. Type 1 subfamily.</text>
</comment>
<keyword evidence="11" id="KW-1185">Reference proteome</keyword>
<dbReference type="Gene3D" id="3.60.90.10">
    <property type="entry name" value="S-adenosylmethionine decarboxylase"/>
    <property type="match status" value="1"/>
</dbReference>
<keyword evidence="7 9" id="KW-0704">Schiff base</keyword>
<comment type="PTM">
    <text evidence="9">Is synthesized initially as an inactive proenzyme. Formation of the active enzyme involves a self-maturation process in which the active site pyruvoyl group is generated from an internal serine residue via an autocatalytic post-translational modification. Two non-identical subunits are generated from the proenzyme in this reaction, and the pyruvate is formed at the N-terminus of the alpha chain, which is derived from the carboxyl end of the proenzyme. The post-translation cleavage follows an unusual pathway, termed non-hydrolytic serinolysis, in which the side chain hydroxyl group of the serine supplies its oxygen atom to form the C-terminus of the beta chain, while the remainder of the serine residue undergoes an oxidative deamination to produce ammonia and the pyruvoyl group blocking the N-terminus of the alpha chain.</text>
</comment>
<keyword evidence="3 9" id="KW-0745">Spermidine biosynthesis</keyword>
<gene>
    <name evidence="9" type="primary">speH</name>
    <name evidence="10" type="ORF">ASR47_1010103</name>
</gene>
<feature type="active site" description="Proton acceptor; for processing activity" evidence="9">
    <location>
        <position position="74"/>
    </location>
</feature>
<accession>A0A1A7C5D9</accession>
<name>A0A1A7C5D9_9BURK</name>
<dbReference type="EMBL" id="LOCQ01000053">
    <property type="protein sequence ID" value="OBV39513.1"/>
    <property type="molecule type" value="Genomic_DNA"/>
</dbReference>
<keyword evidence="5 9" id="KW-0865">Zymogen</keyword>
<dbReference type="Pfam" id="PF02675">
    <property type="entry name" value="AdoMet_dc"/>
    <property type="match status" value="1"/>
</dbReference>
<evidence type="ECO:0000256" key="8">
    <source>
        <dbReference type="ARBA" id="ARBA00023317"/>
    </source>
</evidence>
<evidence type="ECO:0000313" key="11">
    <source>
        <dbReference type="Proteomes" id="UP000092713"/>
    </source>
</evidence>
<dbReference type="InterPro" id="IPR003826">
    <property type="entry name" value="AdoMetDC_fam_prok"/>
</dbReference>
<comment type="subunit">
    <text evidence="9">Heterotetramer of two alpha and two beta chains arranged as a dimer of alpha/beta heterodimers.</text>
</comment>
<keyword evidence="2 9" id="KW-0068">Autocatalytic cleavage</keyword>
<keyword evidence="8 9" id="KW-0670">Pyruvate</keyword>
<keyword evidence="6 9" id="KW-0456">Lyase</keyword>
<comment type="function">
    <text evidence="9">Catalyzes the decarboxylation of S-adenosylmethionine to S-adenosylmethioninamine (dcAdoMet), the propylamine donor required for the synthesis of the polyamines spermine and spermidine from the diamine putrescine.</text>
</comment>
<feature type="active site" description="Schiff-base intermediate with substrate; via pyruvic acid" evidence="9">
    <location>
        <position position="69"/>
    </location>
</feature>
<feature type="chain" id="PRO_5023452714" description="S-adenosylmethionine decarboxylase alpha chain" evidence="9">
    <location>
        <begin position="69"/>
        <end position="126"/>
    </location>
</feature>
<organism evidence="10 11">
    <name type="scientific">Janthinobacterium psychrotolerans</name>
    <dbReference type="NCBI Taxonomy" id="1747903"/>
    <lineage>
        <taxon>Bacteria</taxon>
        <taxon>Pseudomonadati</taxon>
        <taxon>Pseudomonadota</taxon>
        <taxon>Betaproteobacteria</taxon>
        <taxon>Burkholderiales</taxon>
        <taxon>Oxalobacteraceae</taxon>
        <taxon>Janthinobacterium</taxon>
    </lineage>
</organism>
<comment type="caution">
    <text evidence="10">The sequence shown here is derived from an EMBL/GenBank/DDBJ whole genome shotgun (WGS) entry which is preliminary data.</text>
</comment>
<dbReference type="PANTHER" id="PTHR33866:SF2">
    <property type="entry name" value="S-ADENOSYLMETHIONINE DECARBOXYLASE PROENZYME"/>
    <property type="match status" value="1"/>
</dbReference>
<dbReference type="SUPFAM" id="SSF56276">
    <property type="entry name" value="S-adenosylmethionine decarboxylase"/>
    <property type="match status" value="1"/>
</dbReference>
<dbReference type="HAMAP" id="MF_00464">
    <property type="entry name" value="AdoMetDC_1"/>
    <property type="match status" value="1"/>
</dbReference>
<keyword evidence="1 9" id="KW-0210">Decarboxylase</keyword>
<dbReference type="InterPro" id="IPR016067">
    <property type="entry name" value="S-AdoMet_deCO2ase_core"/>
</dbReference>
<feature type="active site" description="Proton donor; for catalytic activity" evidence="9">
    <location>
        <position position="89"/>
    </location>
</feature>
<evidence type="ECO:0000256" key="1">
    <source>
        <dbReference type="ARBA" id="ARBA00022793"/>
    </source>
</evidence>
<feature type="chain" id="PRO_5023452715" description="S-adenosylmethionine decarboxylase beta chain" evidence="9">
    <location>
        <begin position="1"/>
        <end position="68"/>
    </location>
</feature>
<evidence type="ECO:0000256" key="6">
    <source>
        <dbReference type="ARBA" id="ARBA00023239"/>
    </source>
</evidence>
<dbReference type="UniPathway" id="UPA00331">
    <property type="reaction ID" value="UER00451"/>
</dbReference>
<dbReference type="EC" id="4.1.1.50" evidence="9"/>
<protein>
    <recommendedName>
        <fullName evidence="9">S-adenosylmethionine decarboxylase proenzyme</fullName>
        <shortName evidence="9">AdoMetDC</shortName>
        <shortName evidence="9">SAMDC</shortName>
        <ecNumber evidence="9">4.1.1.50</ecNumber>
    </recommendedName>
    <component>
        <recommendedName>
            <fullName evidence="9">S-adenosylmethionine decarboxylase beta chain</fullName>
        </recommendedName>
    </component>
    <component>
        <recommendedName>
            <fullName evidence="9">S-adenosylmethionine decarboxylase alpha chain</fullName>
        </recommendedName>
    </component>
</protein>
<evidence type="ECO:0000256" key="4">
    <source>
        <dbReference type="ARBA" id="ARBA00023115"/>
    </source>
</evidence>
<dbReference type="InterPro" id="IPR017716">
    <property type="entry name" value="S-AdoMet_deCOase_pro-enz"/>
</dbReference>
<evidence type="ECO:0000313" key="10">
    <source>
        <dbReference type="EMBL" id="OBV39513.1"/>
    </source>
</evidence>
<reference evidence="10 11" key="1">
    <citation type="submission" date="2016-04" db="EMBL/GenBank/DDBJ databases">
        <title>Draft genome sequence of Janthinobacterium psychrotolerans sp. nov., isolated from freshwater sediments in Denmark.</title>
        <authorList>
            <person name="Gong X."/>
            <person name="Skrivergaard S."/>
            <person name="Korsgaard B.S."/>
            <person name="Schreiber L."/>
            <person name="Marshall I.P."/>
            <person name="Finster K."/>
            <person name="Schramm A."/>
        </authorList>
    </citation>
    <scope>NUCLEOTIDE SEQUENCE [LARGE SCALE GENOMIC DNA]</scope>
    <source>
        <strain evidence="10 11">S3-2</strain>
    </source>
</reference>
<sequence length="126" mass="13001">MTASVHLPLGTHLLADLSGVDAAALRDCAALESLLRQAAVAAGAQVLHGHFHSFGQEAGVTGVLLLAESHISIHTWPEAGFAAVDIFMCGAARPQLALDIISTQLQAQHCTLHTARRAPPGQAIAG</sequence>
<dbReference type="RefSeq" id="WP_065307858.1">
    <property type="nucleotide sequence ID" value="NZ_LOCQ01000053.1"/>
</dbReference>
<dbReference type="GO" id="GO:0005829">
    <property type="term" value="C:cytosol"/>
    <property type="evidence" value="ECO:0007669"/>
    <property type="project" value="TreeGrafter"/>
</dbReference>
<evidence type="ECO:0000256" key="2">
    <source>
        <dbReference type="ARBA" id="ARBA00022813"/>
    </source>
</evidence>
<dbReference type="PANTHER" id="PTHR33866">
    <property type="entry name" value="S-ADENOSYLMETHIONINE DECARBOXYLASE PROENZYME"/>
    <property type="match status" value="1"/>
</dbReference>
<dbReference type="PATRIC" id="fig|1747903.4.peg.3114"/>
<evidence type="ECO:0000256" key="5">
    <source>
        <dbReference type="ARBA" id="ARBA00023145"/>
    </source>
</evidence>
<dbReference type="OrthoDB" id="9793120at2"/>
<comment type="pathway">
    <text evidence="9">Amine and polyamine biosynthesis; S-adenosylmethioninamine biosynthesis; S-adenosylmethioninamine from S-adenosyl-L-methionine: step 1/1.</text>
</comment>
<proteinExistence type="inferred from homology"/>
<evidence type="ECO:0000256" key="9">
    <source>
        <dbReference type="HAMAP-Rule" id="MF_00464"/>
    </source>
</evidence>
<feature type="site" description="Cleavage (non-hydrolytic); by autolysis" evidence="9">
    <location>
        <begin position="68"/>
        <end position="69"/>
    </location>
</feature>
<comment type="catalytic activity">
    <reaction evidence="9">
        <text>S-adenosyl-L-methionine + H(+) = S-adenosyl 3-(methylsulfanyl)propylamine + CO2</text>
        <dbReference type="Rhea" id="RHEA:15981"/>
        <dbReference type="ChEBI" id="CHEBI:15378"/>
        <dbReference type="ChEBI" id="CHEBI:16526"/>
        <dbReference type="ChEBI" id="CHEBI:57443"/>
        <dbReference type="ChEBI" id="CHEBI:59789"/>
        <dbReference type="EC" id="4.1.1.50"/>
    </reaction>
</comment>
<dbReference type="GO" id="GO:0008295">
    <property type="term" value="P:spermidine biosynthetic process"/>
    <property type="evidence" value="ECO:0007669"/>
    <property type="project" value="UniProtKB-UniRule"/>
</dbReference>
<feature type="modified residue" description="Pyruvic acid (Ser); by autocatalysis" evidence="9">
    <location>
        <position position="69"/>
    </location>
</feature>
<dbReference type="AlphaFoldDB" id="A0A1A7C5D9"/>
<evidence type="ECO:0000256" key="7">
    <source>
        <dbReference type="ARBA" id="ARBA00023270"/>
    </source>
</evidence>
<comment type="cofactor">
    <cofactor evidence="9">
        <name>pyruvate</name>
        <dbReference type="ChEBI" id="CHEBI:15361"/>
    </cofactor>
    <text evidence="9">Binds 1 pyruvoyl group covalently per subunit.</text>
</comment>
<dbReference type="GO" id="GO:0004014">
    <property type="term" value="F:adenosylmethionine decarboxylase activity"/>
    <property type="evidence" value="ECO:0007669"/>
    <property type="project" value="UniProtKB-UniRule"/>
</dbReference>
<dbReference type="Proteomes" id="UP000092713">
    <property type="component" value="Unassembled WGS sequence"/>
</dbReference>